<dbReference type="GO" id="GO:0015986">
    <property type="term" value="P:proton motive force-driven ATP synthesis"/>
    <property type="evidence" value="ECO:0007669"/>
    <property type="project" value="InterPro"/>
</dbReference>
<keyword evidence="7" id="KW-0496">Mitochondrion</keyword>
<dbReference type="STRING" id="321146.A0A139HEM5"/>
<dbReference type="Proteomes" id="UP000070133">
    <property type="component" value="Unassembled WGS sequence"/>
</dbReference>
<dbReference type="InterPro" id="IPR006808">
    <property type="entry name" value="ATP_synth_F0_gsu_mt"/>
</dbReference>
<dbReference type="EMBL" id="LFZN01000065">
    <property type="protein sequence ID" value="KXT00934.1"/>
    <property type="molecule type" value="Genomic_DNA"/>
</dbReference>
<dbReference type="GO" id="GO:0031966">
    <property type="term" value="C:mitochondrial membrane"/>
    <property type="evidence" value="ECO:0007669"/>
    <property type="project" value="UniProtKB-SubCell"/>
</dbReference>
<keyword evidence="3" id="KW-0813">Transport</keyword>
<feature type="compositionally biased region" description="Low complexity" evidence="10">
    <location>
        <begin position="27"/>
        <end position="44"/>
    </location>
</feature>
<evidence type="ECO:0000256" key="2">
    <source>
        <dbReference type="ARBA" id="ARBA00005699"/>
    </source>
</evidence>
<keyword evidence="4" id="KW-0138">CF(0)</keyword>
<dbReference type="GO" id="GO:0045259">
    <property type="term" value="C:proton-transporting ATP synthase complex"/>
    <property type="evidence" value="ECO:0007669"/>
    <property type="project" value="UniProtKB-KW"/>
</dbReference>
<keyword evidence="8" id="KW-0472">Membrane</keyword>
<dbReference type="GO" id="GO:0015078">
    <property type="term" value="F:proton transmembrane transporter activity"/>
    <property type="evidence" value="ECO:0007669"/>
    <property type="project" value="InterPro"/>
</dbReference>
<keyword evidence="9" id="KW-0066">ATP synthesis</keyword>
<comment type="subcellular location">
    <subcellularLocation>
        <location evidence="1">Mitochondrion membrane</location>
    </subcellularLocation>
</comment>
<comment type="similarity">
    <text evidence="2">Belongs to the ATPase g subunit family.</text>
</comment>
<evidence type="ECO:0000256" key="3">
    <source>
        <dbReference type="ARBA" id="ARBA00022448"/>
    </source>
</evidence>
<keyword evidence="5" id="KW-0375">Hydrogen ion transport</keyword>
<evidence type="ECO:0000256" key="1">
    <source>
        <dbReference type="ARBA" id="ARBA00004325"/>
    </source>
</evidence>
<proteinExistence type="inferred from homology"/>
<accession>A0A139HEM5</accession>
<evidence type="ECO:0000256" key="9">
    <source>
        <dbReference type="ARBA" id="ARBA00023310"/>
    </source>
</evidence>
<protein>
    <submittedName>
        <fullName evidence="11">Uncharacterized protein</fullName>
    </submittedName>
</protein>
<evidence type="ECO:0000256" key="6">
    <source>
        <dbReference type="ARBA" id="ARBA00023065"/>
    </source>
</evidence>
<evidence type="ECO:0000256" key="7">
    <source>
        <dbReference type="ARBA" id="ARBA00023128"/>
    </source>
</evidence>
<reference evidence="11 12" key="1">
    <citation type="submission" date="2015-07" db="EMBL/GenBank/DDBJ databases">
        <title>Comparative genomics of the Sigatoka disease complex on banana suggests a link between parallel evolutionary changes in Pseudocercospora fijiensis and Pseudocercospora eumusae and increased virulence on the banana host.</title>
        <authorList>
            <person name="Chang T.-C."/>
            <person name="Salvucci A."/>
            <person name="Crous P.W."/>
            <person name="Stergiopoulos I."/>
        </authorList>
    </citation>
    <scope>NUCLEOTIDE SEQUENCE [LARGE SCALE GENOMIC DNA]</scope>
    <source>
        <strain evidence="11 12">CBS 114824</strain>
    </source>
</reference>
<keyword evidence="6" id="KW-0406">Ion transport</keyword>
<name>A0A139HEM5_9PEZI</name>
<dbReference type="Pfam" id="PF04718">
    <property type="entry name" value="ATP-synt_G"/>
    <property type="match status" value="1"/>
</dbReference>
<evidence type="ECO:0000313" key="12">
    <source>
        <dbReference type="Proteomes" id="UP000070133"/>
    </source>
</evidence>
<comment type="caution">
    <text evidence="11">The sequence shown here is derived from an EMBL/GenBank/DDBJ whole genome shotgun (WGS) entry which is preliminary data.</text>
</comment>
<feature type="region of interest" description="Disordered" evidence="10">
    <location>
        <begin position="27"/>
        <end position="57"/>
    </location>
</feature>
<keyword evidence="12" id="KW-1185">Reference proteome</keyword>
<organism evidence="11 12">
    <name type="scientific">Pseudocercospora eumusae</name>
    <dbReference type="NCBI Taxonomy" id="321146"/>
    <lineage>
        <taxon>Eukaryota</taxon>
        <taxon>Fungi</taxon>
        <taxon>Dikarya</taxon>
        <taxon>Ascomycota</taxon>
        <taxon>Pezizomycotina</taxon>
        <taxon>Dothideomycetes</taxon>
        <taxon>Dothideomycetidae</taxon>
        <taxon>Mycosphaerellales</taxon>
        <taxon>Mycosphaerellaceae</taxon>
        <taxon>Pseudocercospora</taxon>
    </lineage>
</organism>
<evidence type="ECO:0000256" key="10">
    <source>
        <dbReference type="SAM" id="MobiDB-lite"/>
    </source>
</evidence>
<evidence type="ECO:0000256" key="4">
    <source>
        <dbReference type="ARBA" id="ARBA00022547"/>
    </source>
</evidence>
<evidence type="ECO:0000256" key="5">
    <source>
        <dbReference type="ARBA" id="ARBA00022781"/>
    </source>
</evidence>
<sequence length="216" mass="22355">MASPAVSRLVLRQSRFLVQRRAASTTSEAANAASKGATAAKETAQSTASKASEGLSRVTSSAGPALSKVASSASQAVSSIGGRTGRVISFVQGLVPHVVYYGKVAGELGKIIYNGRGMQPPSMQTVQSYLIPAIHAIRNPSTVASLGSKTAQAAERSAQAAINQPESFLTRLRNLDSATLTQVGIVGAETIGFFSIGEIIGRFKLVGYRSSAPAHH</sequence>
<dbReference type="AlphaFoldDB" id="A0A139HEM5"/>
<gene>
    <name evidence="11" type="ORF">AC578_5725</name>
</gene>
<dbReference type="OrthoDB" id="437at2759"/>
<evidence type="ECO:0000256" key="8">
    <source>
        <dbReference type="ARBA" id="ARBA00023136"/>
    </source>
</evidence>
<evidence type="ECO:0000313" key="11">
    <source>
        <dbReference type="EMBL" id="KXT00934.1"/>
    </source>
</evidence>